<organism evidence="7 8">
    <name type="scientific">Fusarium oxysporum (strain Fo5176)</name>
    <name type="common">Fusarium vascular wilt</name>
    <dbReference type="NCBI Taxonomy" id="660025"/>
    <lineage>
        <taxon>Eukaryota</taxon>
        <taxon>Fungi</taxon>
        <taxon>Dikarya</taxon>
        <taxon>Ascomycota</taxon>
        <taxon>Pezizomycotina</taxon>
        <taxon>Sordariomycetes</taxon>
        <taxon>Hypocreomycetidae</taxon>
        <taxon>Hypocreales</taxon>
        <taxon>Nectriaceae</taxon>
        <taxon>Fusarium</taxon>
        <taxon>Fusarium oxysporum species complex</taxon>
    </lineage>
</organism>
<name>A0A0D2YIP7_FUSOF</name>
<dbReference type="EnsemblFungi" id="FOXG_16407T0">
    <property type="protein sequence ID" value="FOXG_16407P0"/>
    <property type="gene ID" value="FOXG_16407"/>
</dbReference>
<evidence type="ECO:0000256" key="6">
    <source>
        <dbReference type="SAM" id="Phobius"/>
    </source>
</evidence>
<evidence type="ECO:0008006" key="9">
    <source>
        <dbReference type="Google" id="ProtNLM"/>
    </source>
</evidence>
<dbReference type="PANTHER" id="PTHR23502:SF30">
    <property type="entry name" value="TRANSPORTER, PUTATIVE (AFU_ORTHOLOGUE AFUA_8G04702)-RELATED"/>
    <property type="match status" value="1"/>
</dbReference>
<dbReference type="GO" id="GO:0005886">
    <property type="term" value="C:plasma membrane"/>
    <property type="evidence" value="ECO:0007669"/>
    <property type="project" value="TreeGrafter"/>
</dbReference>
<keyword evidence="4 6" id="KW-0472">Membrane</keyword>
<keyword evidence="3 6" id="KW-1133">Transmembrane helix</keyword>
<keyword evidence="5" id="KW-0325">Glycoprotein</keyword>
<protein>
    <recommendedName>
        <fullName evidence="9">Major facilitator superfamily (MFS) profile domain-containing protein</fullName>
    </recommendedName>
</protein>
<evidence type="ECO:0000256" key="4">
    <source>
        <dbReference type="ARBA" id="ARBA00023136"/>
    </source>
</evidence>
<evidence type="ECO:0000256" key="5">
    <source>
        <dbReference type="ARBA" id="ARBA00023180"/>
    </source>
</evidence>
<feature type="transmembrane region" description="Helical" evidence="6">
    <location>
        <begin position="32"/>
        <end position="59"/>
    </location>
</feature>
<dbReference type="Proteomes" id="UP000002489">
    <property type="component" value="Unassembled WGS sequence"/>
</dbReference>
<evidence type="ECO:0000313" key="7">
    <source>
        <dbReference type="EnsemblFungi" id="FOXG_16407P0"/>
    </source>
</evidence>
<accession>A0A0D2YIP7</accession>
<reference evidence="7" key="2">
    <citation type="submission" date="2025-08" db="UniProtKB">
        <authorList>
            <consortium name="EnsemblFungi"/>
        </authorList>
    </citation>
    <scope>IDENTIFICATION</scope>
    <source>
        <strain evidence="7">4287 / CBS 123668 / FGSC 9935 / NRRL 34936</strain>
    </source>
</reference>
<dbReference type="AlphaFoldDB" id="A0A0D2YIP7"/>
<dbReference type="SUPFAM" id="SSF103473">
    <property type="entry name" value="MFS general substrate transporter"/>
    <property type="match status" value="1"/>
</dbReference>
<keyword evidence="2 6" id="KW-0812">Transmembrane</keyword>
<evidence type="ECO:0000313" key="8">
    <source>
        <dbReference type="Proteomes" id="UP000002489"/>
    </source>
</evidence>
<evidence type="ECO:0000256" key="1">
    <source>
        <dbReference type="ARBA" id="ARBA00004141"/>
    </source>
</evidence>
<evidence type="ECO:0000256" key="2">
    <source>
        <dbReference type="ARBA" id="ARBA00022692"/>
    </source>
</evidence>
<proteinExistence type="predicted"/>
<comment type="subcellular location">
    <subcellularLocation>
        <location evidence="1">Membrane</location>
        <topology evidence="1">Multi-pass membrane protein</topology>
    </subcellularLocation>
</comment>
<reference evidence="8" key="1">
    <citation type="journal article" date="2012" name="Mol. Plant Microbe Interact.">
        <title>A highly conserved effector in Fusarium oxysporum is required for full virulence on Arabidopsis.</title>
        <authorList>
            <person name="Thatcher L.F."/>
            <person name="Gardiner D.M."/>
            <person name="Kazan K."/>
            <person name="Manners J."/>
        </authorList>
    </citation>
    <scope>NUCLEOTIDE SEQUENCE [LARGE SCALE GENOMIC DNA]</scope>
    <source>
        <strain evidence="8">Fo5176</strain>
    </source>
</reference>
<dbReference type="PANTHER" id="PTHR23502">
    <property type="entry name" value="MAJOR FACILITATOR SUPERFAMILY"/>
    <property type="match status" value="1"/>
</dbReference>
<feature type="transmembrane region" description="Helical" evidence="6">
    <location>
        <begin position="7"/>
        <end position="26"/>
    </location>
</feature>
<dbReference type="GO" id="GO:0022857">
    <property type="term" value="F:transmembrane transporter activity"/>
    <property type="evidence" value="ECO:0007669"/>
    <property type="project" value="TreeGrafter"/>
</dbReference>
<dbReference type="InterPro" id="IPR036259">
    <property type="entry name" value="MFS_trans_sf"/>
</dbReference>
<sequence length="126" mass="13938">MEAEQRLWPFLLCVILIPASLILWGVGAAHNIHWFGLLVAMCGLGFINAVGITLSVNYLIDSYYHISGDALSTVMIIRNSMAFGMGYAITPWFENMGFQNCFLVAAFVGITEAYWKLVDSDVVSSH</sequence>
<evidence type="ECO:0000256" key="3">
    <source>
        <dbReference type="ARBA" id="ARBA00022989"/>
    </source>
</evidence>